<dbReference type="Proteomes" id="UP000323166">
    <property type="component" value="Unassembled WGS sequence"/>
</dbReference>
<evidence type="ECO:0000313" key="3">
    <source>
        <dbReference type="Proteomes" id="UP000323166"/>
    </source>
</evidence>
<gene>
    <name evidence="2" type="ORF">LX24_01485</name>
</gene>
<keyword evidence="2" id="KW-0966">Cell projection</keyword>
<keyword evidence="2" id="KW-0282">Flagellum</keyword>
<feature type="domain" description="Flagellin C-terminal" evidence="1">
    <location>
        <begin position="99"/>
        <end position="134"/>
    </location>
</feature>
<accession>A0A5S4ZRI1</accession>
<proteinExistence type="predicted"/>
<dbReference type="Gene3D" id="6.10.280.190">
    <property type="match status" value="1"/>
</dbReference>
<name>A0A5S4ZRI1_9FIRM</name>
<keyword evidence="3" id="KW-1185">Reference proteome</keyword>
<dbReference type="EMBL" id="VNHM01000007">
    <property type="protein sequence ID" value="TYO95524.1"/>
    <property type="molecule type" value="Genomic_DNA"/>
</dbReference>
<reference evidence="2 3" key="1">
    <citation type="submission" date="2019-07" db="EMBL/GenBank/DDBJ databases">
        <title>Genomic Encyclopedia of Type Strains, Phase I: the one thousand microbial genomes (KMG-I) project.</title>
        <authorList>
            <person name="Kyrpides N."/>
        </authorList>
    </citation>
    <scope>NUCLEOTIDE SEQUENCE [LARGE SCALE GENOMIC DNA]</scope>
    <source>
        <strain evidence="2 3">DSM 6562</strain>
    </source>
</reference>
<evidence type="ECO:0000259" key="1">
    <source>
        <dbReference type="Pfam" id="PF00700"/>
    </source>
</evidence>
<comment type="caution">
    <text evidence="2">The sequence shown here is derived from an EMBL/GenBank/DDBJ whole genome shotgun (WGS) entry which is preliminary data.</text>
</comment>
<organism evidence="2 3">
    <name type="scientific">Desulfallas thermosapovorans DSM 6562</name>
    <dbReference type="NCBI Taxonomy" id="1121431"/>
    <lineage>
        <taxon>Bacteria</taxon>
        <taxon>Bacillati</taxon>
        <taxon>Bacillota</taxon>
        <taxon>Clostridia</taxon>
        <taxon>Eubacteriales</taxon>
        <taxon>Desulfallaceae</taxon>
        <taxon>Desulfallas</taxon>
    </lineage>
</organism>
<dbReference type="SUPFAM" id="SSF64518">
    <property type="entry name" value="Phase 1 flagellin"/>
    <property type="match status" value="1"/>
</dbReference>
<dbReference type="Pfam" id="PF00700">
    <property type="entry name" value="Flagellin_C"/>
    <property type="match status" value="1"/>
</dbReference>
<dbReference type="InterPro" id="IPR046358">
    <property type="entry name" value="Flagellin_C"/>
</dbReference>
<sequence length="135" mass="14854">MNCWKTLRALHTTTQPETADVKVEKMKGLGNQQPSPCAERLGKVQRLGHTTCGRPKRYGDEARRARKKALEVPGPAQARKSAAGEDIVWSTGKPVVATMAKEMMEFTKMNILSQAAQAMLAQANQQPQGVLQLLR</sequence>
<keyword evidence="2" id="KW-0969">Cilium</keyword>
<evidence type="ECO:0000313" key="2">
    <source>
        <dbReference type="EMBL" id="TYO95524.1"/>
    </source>
</evidence>
<protein>
    <submittedName>
        <fullName evidence="2">Flagellin-like protein</fullName>
    </submittedName>
</protein>
<dbReference type="AlphaFoldDB" id="A0A5S4ZRI1"/>